<dbReference type="Proteomes" id="UP001160148">
    <property type="component" value="Unassembled WGS sequence"/>
</dbReference>
<name>A0AAV0WWF4_9HEMI</name>
<comment type="caution">
    <text evidence="2">The sequence shown here is derived from an EMBL/GenBank/DDBJ whole genome shotgun (WGS) entry which is preliminary data.</text>
</comment>
<dbReference type="EMBL" id="CARXXK010000002">
    <property type="protein sequence ID" value="CAI6359847.1"/>
    <property type="molecule type" value="Genomic_DNA"/>
</dbReference>
<protein>
    <recommendedName>
        <fullName evidence="1">DUF4806 domain-containing protein</fullName>
    </recommendedName>
</protein>
<dbReference type="PANTHER" id="PTHR34153">
    <property type="entry name" value="SI:CH211-262H13.3-RELATED-RELATED"/>
    <property type="match status" value="1"/>
</dbReference>
<dbReference type="InterPro" id="IPR032071">
    <property type="entry name" value="DUF4806"/>
</dbReference>
<dbReference type="AlphaFoldDB" id="A0AAV0WWF4"/>
<evidence type="ECO:0000313" key="2">
    <source>
        <dbReference type="EMBL" id="CAI6359847.1"/>
    </source>
</evidence>
<sequence length="336" mass="38758">MIMEATNPELDWPTFPVKIVSQLFNSFEDAKMKEKELFLSASESESPVKKKRKTKKVYPAQIELESDSACSSTHTTPIKVLKKNDVNVVDHQQSGSSDHFELQINQISDQLLPNIISSSMNTLYDTVCINTDDYNAEIDSPAMFEINTQSTQSMEQSISNILTENQEEFNDVNMMNNLFKNVISILAYVKRLDSKIDSLIQNNKNTLNIQTVNNDFKKIFPFKYIESVDDMEIKLKQDENTSDQLRNLLQKIGGTGLKNFVKRVLERLFTNELSTKYSWTGFKDNHSLRNLKMIKIMKDVANSTFSETEANFEAHIKDWFRHGSQRYAREQQKESS</sequence>
<dbReference type="Pfam" id="PF16064">
    <property type="entry name" value="DUF4806"/>
    <property type="match status" value="1"/>
</dbReference>
<reference evidence="2 3" key="1">
    <citation type="submission" date="2023-01" db="EMBL/GenBank/DDBJ databases">
        <authorList>
            <person name="Whitehead M."/>
        </authorList>
    </citation>
    <scope>NUCLEOTIDE SEQUENCE [LARGE SCALE GENOMIC DNA]</scope>
</reference>
<feature type="domain" description="DUF4806" evidence="1">
    <location>
        <begin position="219"/>
        <end position="297"/>
    </location>
</feature>
<proteinExistence type="predicted"/>
<evidence type="ECO:0000313" key="3">
    <source>
        <dbReference type="Proteomes" id="UP001160148"/>
    </source>
</evidence>
<gene>
    <name evidence="2" type="ORF">MEUPH1_LOCUS15215</name>
</gene>
<evidence type="ECO:0000259" key="1">
    <source>
        <dbReference type="Pfam" id="PF16064"/>
    </source>
</evidence>
<accession>A0AAV0WWF4</accession>
<keyword evidence="3" id="KW-1185">Reference proteome</keyword>
<dbReference type="PANTHER" id="PTHR34153:SF2">
    <property type="entry name" value="SI:CH211-262H13.3-RELATED"/>
    <property type="match status" value="1"/>
</dbReference>
<organism evidence="2 3">
    <name type="scientific">Macrosiphum euphorbiae</name>
    <name type="common">potato aphid</name>
    <dbReference type="NCBI Taxonomy" id="13131"/>
    <lineage>
        <taxon>Eukaryota</taxon>
        <taxon>Metazoa</taxon>
        <taxon>Ecdysozoa</taxon>
        <taxon>Arthropoda</taxon>
        <taxon>Hexapoda</taxon>
        <taxon>Insecta</taxon>
        <taxon>Pterygota</taxon>
        <taxon>Neoptera</taxon>
        <taxon>Paraneoptera</taxon>
        <taxon>Hemiptera</taxon>
        <taxon>Sternorrhyncha</taxon>
        <taxon>Aphidomorpha</taxon>
        <taxon>Aphidoidea</taxon>
        <taxon>Aphididae</taxon>
        <taxon>Macrosiphini</taxon>
        <taxon>Macrosiphum</taxon>
    </lineage>
</organism>